<evidence type="ECO:0000259" key="2">
    <source>
        <dbReference type="Pfam" id="PF21181"/>
    </source>
</evidence>
<proteinExistence type="predicted"/>
<gene>
    <name evidence="3" type="ORF">ACFP1B_25945</name>
</gene>
<sequence>MPVKRVVAGDDPVLRFRGAVSLQHGPGWVAPWRVPHQEAELHLPEGGIGRAAMPAGVRVTLRTDSREIGCRYRADPAPRLNGPQERPRLDVVREGRITDTVELRCDGQDAEFLVSGLPERMATIELWLPVYHQFRLRALVVDRSATVAYDDRERPRWVHYGSSVSQGRGARSPARTWPALVAGRAGLDLTSIALGAACCLQPMTARLMRDLPAELLTACVGINIQALGSHSPAAFTSALVGFVATVRERHPTTPFALMSTIIAPDRETVAGPSGLTVRDCRTRTREAVELLRRHGDSNLHYIDGLDVFGPREAGLLLEPEGLDRLHPGPAGHPVLAGRFLAALRRSLCVPVPA</sequence>
<reference evidence="4" key="1">
    <citation type="journal article" date="2019" name="Int. J. Syst. Evol. Microbiol.">
        <title>The Global Catalogue of Microorganisms (GCM) 10K type strain sequencing project: providing services to taxonomists for standard genome sequencing and annotation.</title>
        <authorList>
            <consortium name="The Broad Institute Genomics Platform"/>
            <consortium name="The Broad Institute Genome Sequencing Center for Infectious Disease"/>
            <person name="Wu L."/>
            <person name="Ma J."/>
        </authorList>
    </citation>
    <scope>NUCLEOTIDE SEQUENCE [LARGE SCALE GENOMIC DNA]</scope>
    <source>
        <strain evidence="4">JCM 4147</strain>
    </source>
</reference>
<dbReference type="RefSeq" id="WP_344515709.1">
    <property type="nucleotide sequence ID" value="NZ_BAAATU010000034.1"/>
</dbReference>
<comment type="caution">
    <text evidence="3">The sequence shown here is derived from an EMBL/GenBank/DDBJ whole genome shotgun (WGS) entry which is preliminary data.</text>
</comment>
<protein>
    <submittedName>
        <fullName evidence="3">GDSL-type esterase/lipase family protein</fullName>
    </submittedName>
</protein>
<dbReference type="EMBL" id="JBHSPU010000022">
    <property type="protein sequence ID" value="MFC5916839.1"/>
    <property type="molecule type" value="Genomic_DNA"/>
</dbReference>
<name>A0ABW1GPT6_9ACTN</name>
<dbReference type="Gene3D" id="2.60.120.260">
    <property type="entry name" value="Galactose-binding domain-like"/>
    <property type="match status" value="1"/>
</dbReference>
<dbReference type="Pfam" id="PF13472">
    <property type="entry name" value="Lipase_GDSL_2"/>
    <property type="match status" value="1"/>
</dbReference>
<organism evidence="3 4">
    <name type="scientific">Streptomyces pulveraceus</name>
    <dbReference type="NCBI Taxonomy" id="68258"/>
    <lineage>
        <taxon>Bacteria</taxon>
        <taxon>Bacillati</taxon>
        <taxon>Actinomycetota</taxon>
        <taxon>Actinomycetes</taxon>
        <taxon>Kitasatosporales</taxon>
        <taxon>Streptomycetaceae</taxon>
        <taxon>Streptomyces</taxon>
    </lineage>
</organism>
<dbReference type="InterPro" id="IPR036514">
    <property type="entry name" value="SGNH_hydro_sf"/>
</dbReference>
<evidence type="ECO:0000313" key="3">
    <source>
        <dbReference type="EMBL" id="MFC5916839.1"/>
    </source>
</evidence>
<dbReference type="Proteomes" id="UP001596200">
    <property type="component" value="Unassembled WGS sequence"/>
</dbReference>
<evidence type="ECO:0000259" key="1">
    <source>
        <dbReference type="Pfam" id="PF13472"/>
    </source>
</evidence>
<dbReference type="SUPFAM" id="SSF52266">
    <property type="entry name" value="SGNH hydrolase"/>
    <property type="match status" value="1"/>
</dbReference>
<feature type="domain" description="SGNH hydrolase-type esterase" evidence="1">
    <location>
        <begin position="160"/>
        <end position="332"/>
    </location>
</feature>
<dbReference type="Gene3D" id="3.40.50.1110">
    <property type="entry name" value="SGNH hydrolase"/>
    <property type="match status" value="1"/>
</dbReference>
<dbReference type="InterPro" id="IPR013830">
    <property type="entry name" value="SGNH_hydro"/>
</dbReference>
<feature type="domain" description="SsfX3-like N-terminal" evidence="2">
    <location>
        <begin position="14"/>
        <end position="137"/>
    </location>
</feature>
<evidence type="ECO:0000313" key="4">
    <source>
        <dbReference type="Proteomes" id="UP001596200"/>
    </source>
</evidence>
<dbReference type="InterPro" id="IPR048977">
    <property type="entry name" value="SsfX3-like_N"/>
</dbReference>
<accession>A0ABW1GPT6</accession>
<keyword evidence="4" id="KW-1185">Reference proteome</keyword>
<dbReference type="Pfam" id="PF21181">
    <property type="entry name" value="SsfX3_N"/>
    <property type="match status" value="1"/>
</dbReference>